<comment type="caution">
    <text evidence="3">The sequence shown here is derived from an EMBL/GenBank/DDBJ whole genome shotgun (WGS) entry which is preliminary data.</text>
</comment>
<name>A0A3N4ZUI2_9MICO</name>
<evidence type="ECO:0000256" key="1">
    <source>
        <dbReference type="SAM" id="MobiDB-lite"/>
    </source>
</evidence>
<feature type="compositionally biased region" description="Gly residues" evidence="1">
    <location>
        <begin position="143"/>
        <end position="152"/>
    </location>
</feature>
<dbReference type="InterPro" id="IPR012312">
    <property type="entry name" value="Hemerythrin-like"/>
</dbReference>
<accession>A0A3N4ZUI2</accession>
<protein>
    <submittedName>
        <fullName evidence="3">Hemerythrin HHE cation binding domain-containing protein</fullName>
    </submittedName>
</protein>
<proteinExistence type="predicted"/>
<dbReference type="EMBL" id="RKRA01000001">
    <property type="protein sequence ID" value="RPF29142.1"/>
    <property type="molecule type" value="Genomic_DNA"/>
</dbReference>
<reference evidence="3 4" key="1">
    <citation type="submission" date="2018-11" db="EMBL/GenBank/DDBJ databases">
        <title>Sequencing the genomes of 1000 actinobacteria strains.</title>
        <authorList>
            <person name="Klenk H.-P."/>
        </authorList>
    </citation>
    <scope>NUCLEOTIDE SEQUENCE [LARGE SCALE GENOMIC DNA]</scope>
    <source>
        <strain evidence="3 4">DSM 14418</strain>
    </source>
</reference>
<dbReference type="RefSeq" id="WP_123919882.1">
    <property type="nucleotide sequence ID" value="NZ_RKRA01000001.1"/>
</dbReference>
<feature type="region of interest" description="Disordered" evidence="1">
    <location>
        <begin position="135"/>
        <end position="188"/>
    </location>
</feature>
<dbReference type="AlphaFoldDB" id="A0A3N4ZUI2"/>
<dbReference type="Gene3D" id="1.20.120.520">
    <property type="entry name" value="nmb1532 protein domain like"/>
    <property type="match status" value="1"/>
</dbReference>
<feature type="compositionally biased region" description="Basic and acidic residues" evidence="1">
    <location>
        <begin position="156"/>
        <end position="188"/>
    </location>
</feature>
<evidence type="ECO:0000313" key="4">
    <source>
        <dbReference type="Proteomes" id="UP000280726"/>
    </source>
</evidence>
<dbReference type="OrthoDB" id="8759311at2"/>
<gene>
    <name evidence="3" type="ORF">EDD32_3702</name>
</gene>
<dbReference type="PANTHER" id="PTHR35585:SF1">
    <property type="entry name" value="HHE DOMAIN PROTEIN (AFU_ORTHOLOGUE AFUA_4G00730)"/>
    <property type="match status" value="1"/>
</dbReference>
<keyword evidence="4" id="KW-1185">Reference proteome</keyword>
<evidence type="ECO:0000313" key="3">
    <source>
        <dbReference type="EMBL" id="RPF29142.1"/>
    </source>
</evidence>
<evidence type="ECO:0000259" key="2">
    <source>
        <dbReference type="Pfam" id="PF01814"/>
    </source>
</evidence>
<sequence length="188" mass="20442">MPDIVEVIKGQHRQVERLLAKAQEGGAEAAAALQQVSDLLMPHSEAEESFVYPAIRERQGEEADQVHDSVEEHKHIEGMLAELVAGDPDEAGWDGKLAAMVGELEHHVEEEEQDLLPVLEKEFSAAEREEMGARFVRETGAGVPAGGSGSTGGSDEPTKDELYDKAKEQDVPGRSTMTKDELKDAVED</sequence>
<feature type="domain" description="Hemerythrin-like" evidence="2">
    <location>
        <begin position="4"/>
        <end position="119"/>
    </location>
</feature>
<organism evidence="3 4">
    <name type="scientific">Georgenia muralis</name>
    <dbReference type="NCBI Taxonomy" id="154117"/>
    <lineage>
        <taxon>Bacteria</taxon>
        <taxon>Bacillati</taxon>
        <taxon>Actinomycetota</taxon>
        <taxon>Actinomycetes</taxon>
        <taxon>Micrococcales</taxon>
        <taxon>Bogoriellaceae</taxon>
        <taxon>Georgenia</taxon>
    </lineage>
</organism>
<dbReference type="PANTHER" id="PTHR35585">
    <property type="entry name" value="HHE DOMAIN PROTEIN (AFU_ORTHOLOGUE AFUA_4G00730)"/>
    <property type="match status" value="1"/>
</dbReference>
<dbReference type="Pfam" id="PF01814">
    <property type="entry name" value="Hemerythrin"/>
    <property type="match status" value="1"/>
</dbReference>
<dbReference type="Proteomes" id="UP000280726">
    <property type="component" value="Unassembled WGS sequence"/>
</dbReference>